<comment type="caution">
    <text evidence="3">The sequence shown here is derived from an EMBL/GenBank/DDBJ whole genome shotgun (WGS) entry which is preliminary data.</text>
</comment>
<dbReference type="Pfam" id="PF13456">
    <property type="entry name" value="RVT_3"/>
    <property type="match status" value="1"/>
</dbReference>
<dbReference type="Proteomes" id="UP001280121">
    <property type="component" value="Unassembled WGS sequence"/>
</dbReference>
<dbReference type="InterPro" id="IPR002156">
    <property type="entry name" value="RNaseH_domain"/>
</dbReference>
<evidence type="ECO:0000259" key="2">
    <source>
        <dbReference type="Pfam" id="PF13456"/>
    </source>
</evidence>
<evidence type="ECO:0000256" key="1">
    <source>
        <dbReference type="SAM" id="MobiDB-lite"/>
    </source>
</evidence>
<keyword evidence="4" id="KW-1185">Reference proteome</keyword>
<sequence length="191" mass="20555">MQVWNQIVFGELIDFFKGLPALDVLRGIFPTVNRTDSGTQHATSSSDPLSRTPPQTGRCPAPSGTLKLNSNVAIRDGFPFIGFVIRGHKWDIIDVVSKPLQGSFCAEVGEFLALREGLLLAKRSNLIVELAEVDVVSVDIGVNSFVTVNNAANFIVNDIKALLKEVGGCMCHAISRVGNTLAHDLASVLLL</sequence>
<reference evidence="3" key="1">
    <citation type="journal article" date="2023" name="Plant J.">
        <title>Genome sequences and population genomics provide insights into the demographic history, inbreeding, and mutation load of two 'living fossil' tree species of Dipteronia.</title>
        <authorList>
            <person name="Feng Y."/>
            <person name="Comes H.P."/>
            <person name="Chen J."/>
            <person name="Zhu S."/>
            <person name="Lu R."/>
            <person name="Zhang X."/>
            <person name="Li P."/>
            <person name="Qiu J."/>
            <person name="Olsen K.M."/>
            <person name="Qiu Y."/>
        </authorList>
    </citation>
    <scope>NUCLEOTIDE SEQUENCE</scope>
    <source>
        <strain evidence="3">KIB01</strain>
    </source>
</reference>
<proteinExistence type="predicted"/>
<dbReference type="GO" id="GO:0004523">
    <property type="term" value="F:RNA-DNA hybrid ribonuclease activity"/>
    <property type="evidence" value="ECO:0007669"/>
    <property type="project" value="InterPro"/>
</dbReference>
<evidence type="ECO:0000313" key="3">
    <source>
        <dbReference type="EMBL" id="KAK2635037.1"/>
    </source>
</evidence>
<name>A0AAD9TFU8_9ROSI</name>
<organism evidence="3 4">
    <name type="scientific">Dipteronia dyeriana</name>
    <dbReference type="NCBI Taxonomy" id="168575"/>
    <lineage>
        <taxon>Eukaryota</taxon>
        <taxon>Viridiplantae</taxon>
        <taxon>Streptophyta</taxon>
        <taxon>Embryophyta</taxon>
        <taxon>Tracheophyta</taxon>
        <taxon>Spermatophyta</taxon>
        <taxon>Magnoliopsida</taxon>
        <taxon>eudicotyledons</taxon>
        <taxon>Gunneridae</taxon>
        <taxon>Pentapetalae</taxon>
        <taxon>rosids</taxon>
        <taxon>malvids</taxon>
        <taxon>Sapindales</taxon>
        <taxon>Sapindaceae</taxon>
        <taxon>Hippocastanoideae</taxon>
        <taxon>Acereae</taxon>
        <taxon>Dipteronia</taxon>
    </lineage>
</organism>
<dbReference type="CDD" id="cd06222">
    <property type="entry name" value="RNase_H_like"/>
    <property type="match status" value="1"/>
</dbReference>
<dbReference type="InterPro" id="IPR044730">
    <property type="entry name" value="RNase_H-like_dom_plant"/>
</dbReference>
<protein>
    <recommendedName>
        <fullName evidence="2">RNase H type-1 domain-containing protein</fullName>
    </recommendedName>
</protein>
<dbReference type="EMBL" id="JANJYI010000009">
    <property type="protein sequence ID" value="KAK2635037.1"/>
    <property type="molecule type" value="Genomic_DNA"/>
</dbReference>
<accession>A0AAD9TFU8</accession>
<dbReference type="AlphaFoldDB" id="A0AAD9TFU8"/>
<dbReference type="GO" id="GO:0003676">
    <property type="term" value="F:nucleic acid binding"/>
    <property type="evidence" value="ECO:0007669"/>
    <property type="project" value="InterPro"/>
</dbReference>
<gene>
    <name evidence="3" type="ORF">Ddye_029829</name>
</gene>
<feature type="compositionally biased region" description="Polar residues" evidence="1">
    <location>
        <begin position="36"/>
        <end position="55"/>
    </location>
</feature>
<feature type="region of interest" description="Disordered" evidence="1">
    <location>
        <begin position="36"/>
        <end position="60"/>
    </location>
</feature>
<feature type="domain" description="RNase H type-1" evidence="2">
    <location>
        <begin position="81"/>
        <end position="187"/>
    </location>
</feature>
<evidence type="ECO:0000313" key="4">
    <source>
        <dbReference type="Proteomes" id="UP001280121"/>
    </source>
</evidence>